<proteinExistence type="predicted"/>
<evidence type="ECO:0000313" key="2">
    <source>
        <dbReference type="EMBL" id="KAG5400823.1"/>
    </source>
</evidence>
<dbReference type="EMBL" id="JADBGQ010000004">
    <property type="protein sequence ID" value="KAG5400823.1"/>
    <property type="molecule type" value="Genomic_DNA"/>
</dbReference>
<comment type="caution">
    <text evidence="2">The sequence shown here is derived from an EMBL/GenBank/DDBJ whole genome shotgun (WGS) entry which is preliminary data.</text>
</comment>
<organism evidence="2 3">
    <name type="scientific">Brassica rapa subsp. trilocularis</name>
    <dbReference type="NCBI Taxonomy" id="1813537"/>
    <lineage>
        <taxon>Eukaryota</taxon>
        <taxon>Viridiplantae</taxon>
        <taxon>Streptophyta</taxon>
        <taxon>Embryophyta</taxon>
        <taxon>Tracheophyta</taxon>
        <taxon>Spermatophyta</taxon>
        <taxon>Magnoliopsida</taxon>
        <taxon>eudicotyledons</taxon>
        <taxon>Gunneridae</taxon>
        <taxon>Pentapetalae</taxon>
        <taxon>rosids</taxon>
        <taxon>malvids</taxon>
        <taxon>Brassicales</taxon>
        <taxon>Brassicaceae</taxon>
        <taxon>Brassiceae</taxon>
        <taxon>Brassica</taxon>
    </lineage>
</organism>
<reference evidence="2 3" key="1">
    <citation type="submission" date="2021-03" db="EMBL/GenBank/DDBJ databases">
        <authorList>
            <person name="King G.J."/>
            <person name="Bancroft I."/>
            <person name="Baten A."/>
            <person name="Bloomfield J."/>
            <person name="Borpatragohain P."/>
            <person name="He Z."/>
            <person name="Irish N."/>
            <person name="Irwin J."/>
            <person name="Liu K."/>
            <person name="Mauleon R.P."/>
            <person name="Moore J."/>
            <person name="Morris R."/>
            <person name="Ostergaard L."/>
            <person name="Wang B."/>
            <person name="Wells R."/>
        </authorList>
    </citation>
    <scope>NUCLEOTIDE SEQUENCE [LARGE SCALE GENOMIC DNA]</scope>
    <source>
        <strain evidence="2">R-o-18</strain>
        <tissue evidence="2">Leaf</tissue>
    </source>
</reference>
<sequence>MLLVSYGGDASDSDATAALSIQALGATGIATEPAAVEMTKQGSAATVDGKRQSDGSPRSAPWAKKKMGGGEPEAIVDVVDGVASLQIPEKIFDEAELLWKSYVVGYLIGDSPHVGSIHATVNRIWSAPKAVR</sequence>
<evidence type="ECO:0000256" key="1">
    <source>
        <dbReference type="SAM" id="MobiDB-lite"/>
    </source>
</evidence>
<keyword evidence="3" id="KW-1185">Reference proteome</keyword>
<name>A0ABQ7MQ09_BRACM</name>
<evidence type="ECO:0008006" key="4">
    <source>
        <dbReference type="Google" id="ProtNLM"/>
    </source>
</evidence>
<dbReference type="Proteomes" id="UP000823674">
    <property type="component" value="Chromosome A04"/>
</dbReference>
<evidence type="ECO:0000313" key="3">
    <source>
        <dbReference type="Proteomes" id="UP000823674"/>
    </source>
</evidence>
<accession>A0ABQ7MQ09</accession>
<gene>
    <name evidence="2" type="primary">A04p016140.1_BraROA</name>
    <name evidence="2" type="ORF">IGI04_015430</name>
</gene>
<feature type="region of interest" description="Disordered" evidence="1">
    <location>
        <begin position="39"/>
        <end position="69"/>
    </location>
</feature>
<protein>
    <recommendedName>
        <fullName evidence="4">DUF4283 domain-containing protein</fullName>
    </recommendedName>
</protein>